<dbReference type="Pfam" id="PF24035">
    <property type="entry name" value="DUF7344"/>
    <property type="match status" value="1"/>
</dbReference>
<accession>A0A1H1C9M2</accession>
<name>A0A1H1C9M2_9EURY</name>
<dbReference type="OrthoDB" id="308429at2157"/>
<feature type="domain" description="DUF7344" evidence="2">
    <location>
        <begin position="27"/>
        <end position="105"/>
    </location>
</feature>
<gene>
    <name evidence="3" type="ORF">SAMN05216278_2186</name>
</gene>
<protein>
    <recommendedName>
        <fullName evidence="2">DUF7344 domain-containing protein</fullName>
    </recommendedName>
</protein>
<dbReference type="Proteomes" id="UP000199289">
    <property type="component" value="Unassembled WGS sequence"/>
</dbReference>
<evidence type="ECO:0000313" key="4">
    <source>
        <dbReference type="Proteomes" id="UP000199289"/>
    </source>
</evidence>
<dbReference type="RefSeq" id="WP_217628999.1">
    <property type="nucleotide sequence ID" value="NZ_FNKQ01000002.1"/>
</dbReference>
<feature type="region of interest" description="Disordered" evidence="1">
    <location>
        <begin position="1"/>
        <end position="21"/>
    </location>
</feature>
<dbReference type="InterPro" id="IPR055768">
    <property type="entry name" value="DUF7344"/>
</dbReference>
<sequence>MSDSTSRNDESLADSRSASASRLDSLFDVLTDQRRRFAIRCLIEYDTPMTLADLADEVAVREEERPLSEIPAEDVMQVYLSLYHAHIPKLVDVGVADYSQEQDLVYFEESQRIERILDALPADE</sequence>
<evidence type="ECO:0000256" key="1">
    <source>
        <dbReference type="SAM" id="MobiDB-lite"/>
    </source>
</evidence>
<organism evidence="3 4">
    <name type="scientific">Halopelagius longus</name>
    <dbReference type="NCBI Taxonomy" id="1236180"/>
    <lineage>
        <taxon>Archaea</taxon>
        <taxon>Methanobacteriati</taxon>
        <taxon>Methanobacteriota</taxon>
        <taxon>Stenosarchaea group</taxon>
        <taxon>Halobacteria</taxon>
        <taxon>Halobacteriales</taxon>
        <taxon>Haloferacaceae</taxon>
    </lineage>
</organism>
<dbReference type="AlphaFoldDB" id="A0A1H1C9M2"/>
<evidence type="ECO:0000313" key="3">
    <source>
        <dbReference type="EMBL" id="SDQ60838.1"/>
    </source>
</evidence>
<feature type="compositionally biased region" description="Basic and acidic residues" evidence="1">
    <location>
        <begin position="1"/>
        <end position="10"/>
    </location>
</feature>
<dbReference type="EMBL" id="FNKQ01000002">
    <property type="protein sequence ID" value="SDQ60838.1"/>
    <property type="molecule type" value="Genomic_DNA"/>
</dbReference>
<evidence type="ECO:0000259" key="2">
    <source>
        <dbReference type="Pfam" id="PF24035"/>
    </source>
</evidence>
<reference evidence="4" key="1">
    <citation type="submission" date="2016-10" db="EMBL/GenBank/DDBJ databases">
        <authorList>
            <person name="Varghese N."/>
            <person name="Submissions S."/>
        </authorList>
    </citation>
    <scope>NUCLEOTIDE SEQUENCE [LARGE SCALE GENOMIC DNA]</scope>
    <source>
        <strain evidence="4">CGMCC 1.12397</strain>
    </source>
</reference>
<proteinExistence type="predicted"/>